<dbReference type="Pfam" id="PF00560">
    <property type="entry name" value="LRR_1"/>
    <property type="match status" value="2"/>
</dbReference>
<dbReference type="AlphaFoldDB" id="A0A9D4VB78"/>
<name>A0A9D4VB78_ADICA</name>
<evidence type="ECO:0000256" key="5">
    <source>
        <dbReference type="ARBA" id="ARBA00022729"/>
    </source>
</evidence>
<evidence type="ECO:0000256" key="6">
    <source>
        <dbReference type="ARBA" id="ARBA00022737"/>
    </source>
</evidence>
<dbReference type="InterPro" id="IPR050994">
    <property type="entry name" value="At_inactive_RLKs"/>
</dbReference>
<evidence type="ECO:0000256" key="4">
    <source>
        <dbReference type="ARBA" id="ARBA00022692"/>
    </source>
</evidence>
<keyword evidence="2" id="KW-0597">Phosphoprotein</keyword>
<dbReference type="FunFam" id="3.30.200.20:FF:000307">
    <property type="entry name" value="pollen receptor-like kinase 1"/>
    <property type="match status" value="1"/>
</dbReference>
<evidence type="ECO:0000256" key="1">
    <source>
        <dbReference type="ARBA" id="ARBA00004370"/>
    </source>
</evidence>
<dbReference type="CDD" id="cd14066">
    <property type="entry name" value="STKc_IRAK"/>
    <property type="match status" value="1"/>
</dbReference>
<keyword evidence="4 12" id="KW-0812">Transmembrane</keyword>
<evidence type="ECO:0000256" key="10">
    <source>
        <dbReference type="ARBA" id="ARBA00023136"/>
    </source>
</evidence>
<sequence length="655" mass="70520">MAPVGQGPLRCGIHTVFAILSLLCFYGTIVGGSLQDDRNGLTAFKNAVDRGSRLEWNASNVCQWEGVGCREGTPQRVTSLRLPGQGLFGPIPLGSIGQLTELRVVSLRSNKLSGSLPSDLANCSFMRSIYLQKNDLSGPLPSNFLLWPNLVHVDLSGNNFSGALPSSVGNLTQLKSLFLQNNSLSGLLPAINISSLTNFSVANNNLSGPIPVTTTFRRLDVGAFGGNDLCGFPLQVECPGEAGAPASSPTSSPAAPRKHHRKLSAGAIAGIVIGGFFLLLLLALVCFLLCRKGGSKEPKHVNPYAARSADPNTVVEGSAAPPKAEYATGAAAAAASEPDRNKLVFFEGNKYAFDLEDLLRASAEVLGKGSVGTAYKAVLENGAIVAVKRLKDVTIERKDFEQQISGVVKLRHEHLVPLVAYYYSREEKLLVYDYMTNGSLSALLHGNKGVNRTPLDWDTRVKIALGAALGIDYLHGQGFTHGNIKSSNILLTNNYNSSVSDYGLAQLVSATPAANRIVGYRAPEVTDIRRVTQKADVYSFGVLLLELLTGKAPSLASMSDEGIDLPRWVQSVVREEWTAEVFDNELMRYQDIEEEMVQMLQIAMACVAPSPDQRPAMKQVVRMVEDLKKSDIDESSKRPASSIGKNNVVEYTPDS</sequence>
<dbReference type="Gene3D" id="3.30.200.20">
    <property type="entry name" value="Phosphorylase Kinase, domain 1"/>
    <property type="match status" value="1"/>
</dbReference>
<dbReference type="EMBL" id="JABFUD020000003">
    <property type="protein sequence ID" value="KAI5082428.1"/>
    <property type="molecule type" value="Genomic_DNA"/>
</dbReference>
<comment type="subcellular location">
    <subcellularLocation>
        <location evidence="1">Membrane</location>
    </subcellularLocation>
</comment>
<evidence type="ECO:0000313" key="15">
    <source>
        <dbReference type="Proteomes" id="UP000886520"/>
    </source>
</evidence>
<dbReference type="InterPro" id="IPR001245">
    <property type="entry name" value="Ser-Thr/Tyr_kinase_cat_dom"/>
</dbReference>
<feature type="transmembrane region" description="Helical" evidence="12">
    <location>
        <begin position="12"/>
        <end position="34"/>
    </location>
</feature>
<comment type="caution">
    <text evidence="14">The sequence shown here is derived from an EMBL/GenBank/DDBJ whole genome shotgun (WGS) entry which is preliminary data.</text>
</comment>
<accession>A0A9D4VB78</accession>
<feature type="region of interest" description="Disordered" evidence="11">
    <location>
        <begin position="628"/>
        <end position="655"/>
    </location>
</feature>
<evidence type="ECO:0000256" key="3">
    <source>
        <dbReference type="ARBA" id="ARBA00022614"/>
    </source>
</evidence>
<dbReference type="SUPFAM" id="SSF56112">
    <property type="entry name" value="Protein kinase-like (PK-like)"/>
    <property type="match status" value="1"/>
</dbReference>
<dbReference type="Proteomes" id="UP000886520">
    <property type="component" value="Chromosome 2"/>
</dbReference>
<keyword evidence="8" id="KW-0067">ATP-binding</keyword>
<dbReference type="GO" id="GO:0004672">
    <property type="term" value="F:protein kinase activity"/>
    <property type="evidence" value="ECO:0007669"/>
    <property type="project" value="InterPro"/>
</dbReference>
<evidence type="ECO:0000256" key="7">
    <source>
        <dbReference type="ARBA" id="ARBA00022741"/>
    </source>
</evidence>
<evidence type="ECO:0000256" key="11">
    <source>
        <dbReference type="SAM" id="MobiDB-lite"/>
    </source>
</evidence>
<evidence type="ECO:0000256" key="8">
    <source>
        <dbReference type="ARBA" id="ARBA00022840"/>
    </source>
</evidence>
<evidence type="ECO:0000259" key="13">
    <source>
        <dbReference type="PROSITE" id="PS50011"/>
    </source>
</evidence>
<keyword evidence="6" id="KW-0677">Repeat</keyword>
<keyword evidence="15" id="KW-1185">Reference proteome</keyword>
<keyword evidence="10 12" id="KW-0472">Membrane</keyword>
<dbReference type="GO" id="GO:0016020">
    <property type="term" value="C:membrane"/>
    <property type="evidence" value="ECO:0007669"/>
    <property type="project" value="UniProtKB-SubCell"/>
</dbReference>
<dbReference type="Gene3D" id="3.80.10.10">
    <property type="entry name" value="Ribonuclease Inhibitor"/>
    <property type="match status" value="2"/>
</dbReference>
<keyword evidence="7" id="KW-0547">Nucleotide-binding</keyword>
<evidence type="ECO:0000313" key="14">
    <source>
        <dbReference type="EMBL" id="KAI5082428.1"/>
    </source>
</evidence>
<dbReference type="InterPro" id="IPR011009">
    <property type="entry name" value="Kinase-like_dom_sf"/>
</dbReference>
<dbReference type="InterPro" id="IPR032675">
    <property type="entry name" value="LRR_dom_sf"/>
</dbReference>
<organism evidence="14 15">
    <name type="scientific">Adiantum capillus-veneris</name>
    <name type="common">Maidenhair fern</name>
    <dbReference type="NCBI Taxonomy" id="13818"/>
    <lineage>
        <taxon>Eukaryota</taxon>
        <taxon>Viridiplantae</taxon>
        <taxon>Streptophyta</taxon>
        <taxon>Embryophyta</taxon>
        <taxon>Tracheophyta</taxon>
        <taxon>Polypodiopsida</taxon>
        <taxon>Polypodiidae</taxon>
        <taxon>Polypodiales</taxon>
        <taxon>Pteridineae</taxon>
        <taxon>Pteridaceae</taxon>
        <taxon>Vittarioideae</taxon>
        <taxon>Adiantum</taxon>
    </lineage>
</organism>
<dbReference type="FunFam" id="1.10.510.10:FF:000095">
    <property type="entry name" value="protein STRUBBELIG-RECEPTOR FAMILY 8"/>
    <property type="match status" value="1"/>
</dbReference>
<gene>
    <name evidence="14" type="ORF">GOP47_0002171</name>
</gene>
<feature type="transmembrane region" description="Helical" evidence="12">
    <location>
        <begin position="267"/>
        <end position="290"/>
    </location>
</feature>
<keyword evidence="5" id="KW-0732">Signal</keyword>
<protein>
    <recommendedName>
        <fullName evidence="13">Protein kinase domain-containing protein</fullName>
    </recommendedName>
</protein>
<dbReference type="OrthoDB" id="652551at2759"/>
<evidence type="ECO:0000256" key="9">
    <source>
        <dbReference type="ARBA" id="ARBA00022989"/>
    </source>
</evidence>
<dbReference type="PANTHER" id="PTHR48010">
    <property type="entry name" value="OS05G0588300 PROTEIN"/>
    <property type="match status" value="1"/>
</dbReference>
<keyword evidence="3" id="KW-0433">Leucine-rich repeat</keyword>
<dbReference type="InterPro" id="IPR000719">
    <property type="entry name" value="Prot_kinase_dom"/>
</dbReference>
<dbReference type="GO" id="GO:0005524">
    <property type="term" value="F:ATP binding"/>
    <property type="evidence" value="ECO:0007669"/>
    <property type="project" value="UniProtKB-KW"/>
</dbReference>
<evidence type="ECO:0000256" key="2">
    <source>
        <dbReference type="ARBA" id="ARBA00022553"/>
    </source>
</evidence>
<dbReference type="InterPro" id="IPR013210">
    <property type="entry name" value="LRR_N_plant-typ"/>
</dbReference>
<dbReference type="Gene3D" id="1.10.510.10">
    <property type="entry name" value="Transferase(Phosphotransferase) domain 1"/>
    <property type="match status" value="1"/>
</dbReference>
<dbReference type="Pfam" id="PF07714">
    <property type="entry name" value="PK_Tyr_Ser-Thr"/>
    <property type="match status" value="1"/>
</dbReference>
<dbReference type="InterPro" id="IPR001611">
    <property type="entry name" value="Leu-rich_rpt"/>
</dbReference>
<dbReference type="Pfam" id="PF08263">
    <property type="entry name" value="LRRNT_2"/>
    <property type="match status" value="1"/>
</dbReference>
<keyword evidence="9 12" id="KW-1133">Transmembrane helix</keyword>
<dbReference type="SUPFAM" id="SSF52058">
    <property type="entry name" value="L domain-like"/>
    <property type="match status" value="1"/>
</dbReference>
<dbReference type="PANTHER" id="PTHR48010:SF76">
    <property type="entry name" value="INACTIVE RECEPTOR KINASE RLK902-RELATED"/>
    <property type="match status" value="1"/>
</dbReference>
<dbReference type="PROSITE" id="PS50011">
    <property type="entry name" value="PROTEIN_KINASE_DOM"/>
    <property type="match status" value="1"/>
</dbReference>
<dbReference type="FunFam" id="3.80.10.10:FF:000234">
    <property type="entry name" value="Probable inactive receptor kinase RLK902"/>
    <property type="match status" value="1"/>
</dbReference>
<proteinExistence type="predicted"/>
<evidence type="ECO:0000256" key="12">
    <source>
        <dbReference type="SAM" id="Phobius"/>
    </source>
</evidence>
<feature type="domain" description="Protein kinase" evidence="13">
    <location>
        <begin position="360"/>
        <end position="627"/>
    </location>
</feature>
<reference evidence="14" key="1">
    <citation type="submission" date="2021-01" db="EMBL/GenBank/DDBJ databases">
        <title>Adiantum capillus-veneris genome.</title>
        <authorList>
            <person name="Fang Y."/>
            <person name="Liao Q."/>
        </authorList>
    </citation>
    <scope>NUCLEOTIDE SEQUENCE</scope>
    <source>
        <strain evidence="14">H3</strain>
        <tissue evidence="14">Leaf</tissue>
    </source>
</reference>
<feature type="compositionally biased region" description="Basic and acidic residues" evidence="11">
    <location>
        <begin position="628"/>
        <end position="637"/>
    </location>
</feature>